<evidence type="ECO:0000256" key="5">
    <source>
        <dbReference type="ARBA" id="ARBA00019784"/>
    </source>
</evidence>
<dbReference type="Gene3D" id="3.30.540.10">
    <property type="entry name" value="Fructose-1,6-Bisphosphatase, subunit A, domain 1"/>
    <property type="match status" value="1"/>
</dbReference>
<keyword evidence="7 10" id="KW-0378">Hydrolase</keyword>
<comment type="catalytic activity">
    <reaction evidence="1">
        <text>a myo-inositol phosphate + H2O = myo-inositol + phosphate</text>
        <dbReference type="Rhea" id="RHEA:24056"/>
        <dbReference type="ChEBI" id="CHEBI:15377"/>
        <dbReference type="ChEBI" id="CHEBI:17268"/>
        <dbReference type="ChEBI" id="CHEBI:43474"/>
        <dbReference type="ChEBI" id="CHEBI:84139"/>
        <dbReference type="EC" id="3.1.3.25"/>
    </reaction>
</comment>
<dbReference type="RefSeq" id="WP_343061094.1">
    <property type="nucleotide sequence ID" value="NZ_JACHOO010000002.1"/>
</dbReference>
<evidence type="ECO:0000256" key="8">
    <source>
        <dbReference type="ARBA" id="ARBA00022842"/>
    </source>
</evidence>
<dbReference type="GO" id="GO:0007165">
    <property type="term" value="P:signal transduction"/>
    <property type="evidence" value="ECO:0007669"/>
    <property type="project" value="TreeGrafter"/>
</dbReference>
<evidence type="ECO:0000256" key="7">
    <source>
        <dbReference type="ARBA" id="ARBA00022801"/>
    </source>
</evidence>
<evidence type="ECO:0000313" key="11">
    <source>
        <dbReference type="Proteomes" id="UP000523821"/>
    </source>
</evidence>
<dbReference type="Gene3D" id="3.40.190.80">
    <property type="match status" value="1"/>
</dbReference>
<dbReference type="InterPro" id="IPR020550">
    <property type="entry name" value="Inositol_monophosphatase_CS"/>
</dbReference>
<dbReference type="PRINTS" id="PR00377">
    <property type="entry name" value="IMPHPHTASES"/>
</dbReference>
<evidence type="ECO:0000256" key="3">
    <source>
        <dbReference type="ARBA" id="ARBA00009759"/>
    </source>
</evidence>
<gene>
    <name evidence="10" type="ORF">GGQ63_001308</name>
</gene>
<dbReference type="Pfam" id="PF00459">
    <property type="entry name" value="Inositol_P"/>
    <property type="match status" value="1"/>
</dbReference>
<keyword evidence="8 9" id="KW-0460">Magnesium</keyword>
<dbReference type="GO" id="GO:0046872">
    <property type="term" value="F:metal ion binding"/>
    <property type="evidence" value="ECO:0007669"/>
    <property type="project" value="UniProtKB-KW"/>
</dbReference>
<dbReference type="InterPro" id="IPR000760">
    <property type="entry name" value="Inositol_monophosphatase-like"/>
</dbReference>
<dbReference type="SUPFAM" id="SSF56655">
    <property type="entry name" value="Carbohydrate phosphatase"/>
    <property type="match status" value="1"/>
</dbReference>
<dbReference type="GO" id="GO:0006020">
    <property type="term" value="P:inositol metabolic process"/>
    <property type="evidence" value="ECO:0007669"/>
    <property type="project" value="TreeGrafter"/>
</dbReference>
<organism evidence="10 11">
    <name type="scientific">Prosthecomicrobium pneumaticum</name>
    <dbReference type="NCBI Taxonomy" id="81895"/>
    <lineage>
        <taxon>Bacteria</taxon>
        <taxon>Pseudomonadati</taxon>
        <taxon>Pseudomonadota</taxon>
        <taxon>Alphaproteobacteria</taxon>
        <taxon>Hyphomicrobiales</taxon>
        <taxon>Kaistiaceae</taxon>
        <taxon>Prosthecomicrobium</taxon>
    </lineage>
</organism>
<comment type="caution">
    <text evidence="10">The sequence shown here is derived from an EMBL/GenBank/DDBJ whole genome shotgun (WGS) entry which is preliminary data.</text>
</comment>
<proteinExistence type="inferred from homology"/>
<name>A0A7W9CVG1_9HYPH</name>
<dbReference type="Proteomes" id="UP000523821">
    <property type="component" value="Unassembled WGS sequence"/>
</dbReference>
<dbReference type="PANTHER" id="PTHR20854:SF4">
    <property type="entry name" value="INOSITOL-1-MONOPHOSPHATASE-RELATED"/>
    <property type="match status" value="1"/>
</dbReference>
<dbReference type="AlphaFoldDB" id="A0A7W9CVG1"/>
<evidence type="ECO:0000256" key="1">
    <source>
        <dbReference type="ARBA" id="ARBA00001033"/>
    </source>
</evidence>
<dbReference type="PROSITE" id="PS00630">
    <property type="entry name" value="IMP_2"/>
    <property type="match status" value="1"/>
</dbReference>
<comment type="cofactor">
    <cofactor evidence="2 9">
        <name>Mg(2+)</name>
        <dbReference type="ChEBI" id="CHEBI:18420"/>
    </cofactor>
</comment>
<evidence type="ECO:0000256" key="9">
    <source>
        <dbReference type="PIRSR" id="PIRSR600760-2"/>
    </source>
</evidence>
<keyword evidence="6 9" id="KW-0479">Metal-binding</keyword>
<feature type="binding site" evidence="9">
    <location>
        <position position="91"/>
    </location>
    <ligand>
        <name>Mg(2+)</name>
        <dbReference type="ChEBI" id="CHEBI:18420"/>
        <label>1</label>
        <note>catalytic</note>
    </ligand>
</feature>
<feature type="binding site" evidence="9">
    <location>
        <position position="94"/>
    </location>
    <ligand>
        <name>Mg(2+)</name>
        <dbReference type="ChEBI" id="CHEBI:18420"/>
        <label>1</label>
        <note>catalytic</note>
    </ligand>
</feature>
<evidence type="ECO:0000256" key="6">
    <source>
        <dbReference type="ARBA" id="ARBA00022723"/>
    </source>
</evidence>
<reference evidence="10 11" key="1">
    <citation type="submission" date="2020-08" db="EMBL/GenBank/DDBJ databases">
        <title>Genomic Encyclopedia of Type Strains, Phase IV (KMG-IV): sequencing the most valuable type-strain genomes for metagenomic binning, comparative biology and taxonomic classification.</title>
        <authorList>
            <person name="Goeker M."/>
        </authorList>
    </citation>
    <scope>NUCLEOTIDE SEQUENCE [LARGE SCALE GENOMIC DNA]</scope>
    <source>
        <strain evidence="10 11">DSM 16268</strain>
    </source>
</reference>
<dbReference type="PANTHER" id="PTHR20854">
    <property type="entry name" value="INOSITOL MONOPHOSPHATASE"/>
    <property type="match status" value="1"/>
</dbReference>
<keyword evidence="11" id="KW-1185">Reference proteome</keyword>
<comment type="similarity">
    <text evidence="3">Belongs to the inositol monophosphatase superfamily.</text>
</comment>
<dbReference type="GO" id="GO:0008934">
    <property type="term" value="F:inositol monophosphate 1-phosphatase activity"/>
    <property type="evidence" value="ECO:0007669"/>
    <property type="project" value="TreeGrafter"/>
</dbReference>
<protein>
    <recommendedName>
        <fullName evidence="5">Inositol-1-monophosphatase</fullName>
        <ecNumber evidence="4">3.1.3.25</ecNumber>
    </recommendedName>
</protein>
<dbReference type="FunFam" id="3.30.540.10:FF:000003">
    <property type="entry name" value="Inositol-1-monophosphatase"/>
    <property type="match status" value="1"/>
</dbReference>
<evidence type="ECO:0000256" key="2">
    <source>
        <dbReference type="ARBA" id="ARBA00001946"/>
    </source>
</evidence>
<feature type="binding site" evidence="9">
    <location>
        <position position="93"/>
    </location>
    <ligand>
        <name>Mg(2+)</name>
        <dbReference type="ChEBI" id="CHEBI:18420"/>
        <label>2</label>
    </ligand>
</feature>
<evidence type="ECO:0000313" key="10">
    <source>
        <dbReference type="EMBL" id="MBB5752256.1"/>
    </source>
</evidence>
<feature type="binding site" evidence="9">
    <location>
        <position position="217"/>
    </location>
    <ligand>
        <name>Mg(2+)</name>
        <dbReference type="ChEBI" id="CHEBI:18420"/>
        <label>1</label>
        <note>catalytic</note>
    </ligand>
</feature>
<evidence type="ECO:0000256" key="4">
    <source>
        <dbReference type="ARBA" id="ARBA00013106"/>
    </source>
</evidence>
<accession>A0A7W9CVG1</accession>
<dbReference type="EC" id="3.1.3.25" evidence="4"/>
<dbReference type="GO" id="GO:0046854">
    <property type="term" value="P:phosphatidylinositol phosphate biosynthetic process"/>
    <property type="evidence" value="ECO:0007669"/>
    <property type="project" value="InterPro"/>
</dbReference>
<sequence>MPLSAADIAARHRLAEELAREGGALAMSYFERLASLAVEFKKGGQDVVSIADRSVEALIRARVAVAFPQDGVLGEEEGLTEGTSGALWIVDPIDGTSPFLAGMADWCVSIAVVEEARPVVGVIYKPTSEEMFSSADGLGATLNGAPMRVEPKRGLGEGLLGYGCNHRIPAADVARFVEVLLASGGMFYRNASGALMLAYVAAGRLVGYFEHHMNSWDCAAGLCLIREAGGWQNDFLAGDGILNGNRIAAGAPQIRGELAALVEAAGVERFF</sequence>
<dbReference type="EMBL" id="JACHOO010000002">
    <property type="protein sequence ID" value="MBB5752256.1"/>
    <property type="molecule type" value="Genomic_DNA"/>
</dbReference>
<feature type="binding site" evidence="9">
    <location>
        <position position="75"/>
    </location>
    <ligand>
        <name>Mg(2+)</name>
        <dbReference type="ChEBI" id="CHEBI:18420"/>
        <label>1</label>
        <note>catalytic</note>
    </ligand>
</feature>